<evidence type="ECO:0000313" key="6">
    <source>
        <dbReference type="Proteomes" id="UP000565205"/>
    </source>
</evidence>
<dbReference type="InterPro" id="IPR013096">
    <property type="entry name" value="Cupin_2"/>
</dbReference>
<evidence type="ECO:0000259" key="2">
    <source>
        <dbReference type="Pfam" id="PF07883"/>
    </source>
</evidence>
<evidence type="ECO:0000256" key="1">
    <source>
        <dbReference type="SAM" id="SignalP"/>
    </source>
</evidence>
<accession>A0A839V104</accession>
<dbReference type="Gene3D" id="2.60.120.10">
    <property type="entry name" value="Jelly Rolls"/>
    <property type="match status" value="1"/>
</dbReference>
<dbReference type="CDD" id="cd02236">
    <property type="entry name" value="cupin_CV2614-like"/>
    <property type="match status" value="1"/>
</dbReference>
<evidence type="ECO:0000313" key="5">
    <source>
        <dbReference type="Proteomes" id="UP000557688"/>
    </source>
</evidence>
<evidence type="ECO:0000313" key="4">
    <source>
        <dbReference type="EMBL" id="NVN29423.1"/>
    </source>
</evidence>
<organism evidence="3 5">
    <name type="scientific">Endobacter medicaginis</name>
    <dbReference type="NCBI Taxonomy" id="1181271"/>
    <lineage>
        <taxon>Bacteria</taxon>
        <taxon>Pseudomonadati</taxon>
        <taxon>Pseudomonadota</taxon>
        <taxon>Alphaproteobacteria</taxon>
        <taxon>Acetobacterales</taxon>
        <taxon>Acetobacteraceae</taxon>
        <taxon>Endobacter</taxon>
    </lineage>
</organism>
<gene>
    <name evidence="3" type="ORF">FHR90_002346</name>
    <name evidence="4" type="ORF">HUK83_03595</name>
</gene>
<keyword evidence="5" id="KW-1185">Reference proteome</keyword>
<dbReference type="InterPro" id="IPR014710">
    <property type="entry name" value="RmlC-like_jellyroll"/>
</dbReference>
<dbReference type="Proteomes" id="UP000565205">
    <property type="component" value="Unassembled WGS sequence"/>
</dbReference>
<dbReference type="GO" id="GO:0051213">
    <property type="term" value="F:dioxygenase activity"/>
    <property type="evidence" value="ECO:0007669"/>
    <property type="project" value="UniProtKB-KW"/>
</dbReference>
<reference evidence="3 5" key="2">
    <citation type="submission" date="2020-08" db="EMBL/GenBank/DDBJ databases">
        <title>Genomic Encyclopedia of Type Strains, Phase III (KMG-III): the genomes of soil and plant-associated and newly described type strains.</title>
        <authorList>
            <person name="Whitman W."/>
        </authorList>
    </citation>
    <scope>NUCLEOTIDE SEQUENCE [LARGE SCALE GENOMIC DNA]</scope>
    <source>
        <strain evidence="3 5">CECT 8088</strain>
    </source>
</reference>
<dbReference type="Proteomes" id="UP000557688">
    <property type="component" value="Unassembled WGS sequence"/>
</dbReference>
<dbReference type="SUPFAM" id="SSF51182">
    <property type="entry name" value="RmlC-like cupins"/>
    <property type="match status" value="1"/>
</dbReference>
<name>A0A839V104_9PROT</name>
<evidence type="ECO:0000313" key="3">
    <source>
        <dbReference type="EMBL" id="MBB3174505.1"/>
    </source>
</evidence>
<keyword evidence="3" id="KW-0560">Oxidoreductase</keyword>
<feature type="chain" id="PRO_5044132908" evidence="1">
    <location>
        <begin position="23"/>
        <end position="149"/>
    </location>
</feature>
<dbReference type="EMBL" id="JABXXQ010000035">
    <property type="protein sequence ID" value="NVN29423.1"/>
    <property type="molecule type" value="Genomic_DNA"/>
</dbReference>
<dbReference type="AlphaFoldDB" id="A0A839V104"/>
<protein>
    <submittedName>
        <fullName evidence="4">Cupin domain-containing protein</fullName>
    </submittedName>
    <submittedName>
        <fullName evidence="3">Quercetin dioxygenase-like cupin family protein</fullName>
    </submittedName>
</protein>
<dbReference type="Pfam" id="PF07883">
    <property type="entry name" value="Cupin_2"/>
    <property type="match status" value="1"/>
</dbReference>
<dbReference type="RefSeq" id="WP_176622139.1">
    <property type="nucleotide sequence ID" value="NZ_JABXXQ010000035.1"/>
</dbReference>
<proteinExistence type="predicted"/>
<dbReference type="InterPro" id="IPR011051">
    <property type="entry name" value="RmlC_Cupin_sf"/>
</dbReference>
<keyword evidence="3" id="KW-0223">Dioxygenase</keyword>
<dbReference type="EMBL" id="JACHXV010000008">
    <property type="protein sequence ID" value="MBB3174505.1"/>
    <property type="molecule type" value="Genomic_DNA"/>
</dbReference>
<feature type="domain" description="Cupin type-2" evidence="2">
    <location>
        <begin position="62"/>
        <end position="128"/>
    </location>
</feature>
<feature type="signal peptide" evidence="1">
    <location>
        <begin position="1"/>
        <end position="22"/>
    </location>
</feature>
<reference evidence="4 6" key="1">
    <citation type="submission" date="2020-06" db="EMBL/GenBank/DDBJ databases">
        <title>Description of novel acetic acid bacteria.</title>
        <authorList>
            <person name="Sombolestani A."/>
        </authorList>
    </citation>
    <scope>NUCLEOTIDE SEQUENCE [LARGE SCALE GENOMIC DNA]</scope>
    <source>
        <strain evidence="4 6">LMG 26838</strain>
    </source>
</reference>
<sequence>MTTRIILPLTAAAALAALPATAADLQTASGQAQILVRSSASWNGKPYAHYPTTAPQLTVLRLTIPPHSALPWHTHPVPNAGYVLEGQLTIHDKASGATKTFHQGEAFTESVDDPHRGESGDSQTVLILVYSGTEGEKTTVPLPGQKAEY</sequence>
<comment type="caution">
    <text evidence="3">The sequence shown here is derived from an EMBL/GenBank/DDBJ whole genome shotgun (WGS) entry which is preliminary data.</text>
</comment>
<keyword evidence="1" id="KW-0732">Signal</keyword>